<evidence type="ECO:0000256" key="2">
    <source>
        <dbReference type="SAM" id="SignalP"/>
    </source>
</evidence>
<evidence type="ECO:0000256" key="1">
    <source>
        <dbReference type="SAM" id="MobiDB-lite"/>
    </source>
</evidence>
<proteinExistence type="predicted"/>
<dbReference type="STRING" id="326475.AWB66_06208"/>
<evidence type="ECO:0000259" key="3">
    <source>
        <dbReference type="Pfam" id="PF01464"/>
    </source>
</evidence>
<comment type="caution">
    <text evidence="4">The sequence shown here is derived from an EMBL/GenBank/DDBJ whole genome shotgun (WGS) entry which is preliminary data.</text>
</comment>
<keyword evidence="5" id="KW-1185">Reference proteome</keyword>
<evidence type="ECO:0000313" key="4">
    <source>
        <dbReference type="EMBL" id="SAL80234.1"/>
    </source>
</evidence>
<protein>
    <submittedName>
        <fullName evidence="4">Lytic transglycosylase, catalytic</fullName>
    </submittedName>
</protein>
<dbReference type="EMBL" id="FCNZ02000064">
    <property type="protein sequence ID" value="SAL80234.1"/>
    <property type="molecule type" value="Genomic_DNA"/>
</dbReference>
<evidence type="ECO:0000313" key="5">
    <source>
        <dbReference type="Proteomes" id="UP000054717"/>
    </source>
</evidence>
<dbReference type="Pfam" id="PF01464">
    <property type="entry name" value="SLT"/>
    <property type="match status" value="1"/>
</dbReference>
<dbReference type="Proteomes" id="UP000054717">
    <property type="component" value="Unassembled WGS sequence"/>
</dbReference>
<dbReference type="Gene3D" id="1.10.530.10">
    <property type="match status" value="1"/>
</dbReference>
<dbReference type="InterPro" id="IPR008258">
    <property type="entry name" value="Transglycosylase_SLT_dom_1"/>
</dbReference>
<feature type="signal peptide" evidence="2">
    <location>
        <begin position="1"/>
        <end position="23"/>
    </location>
</feature>
<dbReference type="SUPFAM" id="SSF53955">
    <property type="entry name" value="Lysozyme-like"/>
    <property type="match status" value="1"/>
</dbReference>
<sequence>MLRVLTSLILVALSSASAPTVAAAAIPAEIIAVAGECYPNVSPVTMGSIVAHESANRQFAINVNGNYRLPRQPANADEAAATIDWLQAKGMNFDVGYGQVNSANFAALGLTGRQLLDPCSNLRAAATVLTGCYARAVKNHGEGQKALLHALSCYNTGSQERGFSNGYVQAVAAQARVLQIPALSSDASAVSGALPVSAAAHAVVDGSDKTGGKRPIRAVAAKIDKGDESQGAFAHDDPGAFGTEKPEP</sequence>
<feature type="chain" id="PRO_5011112452" evidence="2">
    <location>
        <begin position="24"/>
        <end position="248"/>
    </location>
</feature>
<organism evidence="4 5">
    <name type="scientific">Caballeronia telluris</name>
    <dbReference type="NCBI Taxonomy" id="326475"/>
    <lineage>
        <taxon>Bacteria</taxon>
        <taxon>Pseudomonadati</taxon>
        <taxon>Pseudomonadota</taxon>
        <taxon>Betaproteobacteria</taxon>
        <taxon>Burkholderiales</taxon>
        <taxon>Burkholderiaceae</taxon>
        <taxon>Caballeronia</taxon>
    </lineage>
</organism>
<reference evidence="4" key="1">
    <citation type="submission" date="2016-01" db="EMBL/GenBank/DDBJ databases">
        <authorList>
            <person name="Peeters Charlotte."/>
        </authorList>
    </citation>
    <scope>NUCLEOTIDE SEQUENCE</scope>
    <source>
        <strain evidence="4">LMG 22936</strain>
    </source>
</reference>
<feature type="region of interest" description="Disordered" evidence="1">
    <location>
        <begin position="223"/>
        <end position="248"/>
    </location>
</feature>
<dbReference type="CDD" id="cd16892">
    <property type="entry name" value="LT_VirB1-like"/>
    <property type="match status" value="1"/>
</dbReference>
<gene>
    <name evidence="4" type="ORF">AWB66_06208</name>
</gene>
<feature type="domain" description="Transglycosylase SLT" evidence="3">
    <location>
        <begin position="37"/>
        <end position="172"/>
    </location>
</feature>
<keyword evidence="2" id="KW-0732">Signal</keyword>
<dbReference type="AlphaFoldDB" id="A0A158KGP2"/>
<dbReference type="InterPro" id="IPR023346">
    <property type="entry name" value="Lysozyme-like_dom_sf"/>
</dbReference>
<accession>A0A158KGP2</accession>
<name>A0A158KGP2_9BURK</name>